<comment type="caution">
    <text evidence="9">The sequence shown here is derived from an EMBL/GenBank/DDBJ whole genome shotgun (WGS) entry which is preliminary data.</text>
</comment>
<dbReference type="Proteomes" id="UP001107558">
    <property type="component" value="Chromosome 2"/>
</dbReference>
<dbReference type="GO" id="GO:0005737">
    <property type="term" value="C:cytoplasm"/>
    <property type="evidence" value="ECO:0007669"/>
    <property type="project" value="UniProtKB-SubCell"/>
</dbReference>
<dbReference type="SMART" id="SM00353">
    <property type="entry name" value="HLH"/>
    <property type="match status" value="1"/>
</dbReference>
<feature type="region of interest" description="Disordered" evidence="7">
    <location>
        <begin position="38"/>
        <end position="95"/>
    </location>
</feature>
<evidence type="ECO:0000256" key="5">
    <source>
        <dbReference type="ARBA" id="ARBA00023163"/>
    </source>
</evidence>
<dbReference type="InterPro" id="IPR011598">
    <property type="entry name" value="bHLH_dom"/>
</dbReference>
<feature type="compositionally biased region" description="Polar residues" evidence="7">
    <location>
        <begin position="180"/>
        <end position="198"/>
    </location>
</feature>
<dbReference type="PANTHER" id="PTHR19290">
    <property type="entry name" value="BASIC HELIX-LOOP-HELIX PROTEIN NEUROGENIN-RELATED"/>
    <property type="match status" value="1"/>
</dbReference>
<feature type="domain" description="BHLH" evidence="8">
    <location>
        <begin position="264"/>
        <end position="316"/>
    </location>
</feature>
<dbReference type="OrthoDB" id="10001938at2759"/>
<accession>A0A9J6C1M0</accession>
<evidence type="ECO:0000256" key="7">
    <source>
        <dbReference type="SAM" id="MobiDB-lite"/>
    </source>
</evidence>
<feature type="compositionally biased region" description="Basic and acidic residues" evidence="7">
    <location>
        <begin position="44"/>
        <end position="56"/>
    </location>
</feature>
<dbReference type="GO" id="GO:0009653">
    <property type="term" value="P:anatomical structure morphogenesis"/>
    <property type="evidence" value="ECO:0007669"/>
    <property type="project" value="TreeGrafter"/>
</dbReference>
<keyword evidence="3" id="KW-0805">Transcription regulation</keyword>
<dbReference type="GO" id="GO:0045944">
    <property type="term" value="P:positive regulation of transcription by RNA polymerase II"/>
    <property type="evidence" value="ECO:0007669"/>
    <property type="project" value="TreeGrafter"/>
</dbReference>
<dbReference type="Gene3D" id="4.10.280.10">
    <property type="entry name" value="Helix-loop-helix DNA-binding domain"/>
    <property type="match status" value="1"/>
</dbReference>
<evidence type="ECO:0000313" key="10">
    <source>
        <dbReference type="Proteomes" id="UP001107558"/>
    </source>
</evidence>
<feature type="region of interest" description="Disordered" evidence="7">
    <location>
        <begin position="177"/>
        <end position="198"/>
    </location>
</feature>
<dbReference type="InterPro" id="IPR032660">
    <property type="entry name" value="ATOH8_bHLH"/>
</dbReference>
<dbReference type="PANTHER" id="PTHR19290:SF102">
    <property type="entry name" value="TRANSCRIPTION FACTOR ATOH8"/>
    <property type="match status" value="1"/>
</dbReference>
<dbReference type="GO" id="GO:0016607">
    <property type="term" value="C:nuclear speck"/>
    <property type="evidence" value="ECO:0007669"/>
    <property type="project" value="UniProtKB-SubCell"/>
</dbReference>
<dbReference type="CDD" id="cd11421">
    <property type="entry name" value="bHLH_TS_ATOH8"/>
    <property type="match status" value="1"/>
</dbReference>
<gene>
    <name evidence="9" type="ORF">PVAND_005634</name>
</gene>
<dbReference type="AlphaFoldDB" id="A0A9J6C1M0"/>
<dbReference type="PROSITE" id="PS50888">
    <property type="entry name" value="BHLH"/>
    <property type="match status" value="1"/>
</dbReference>
<protein>
    <recommendedName>
        <fullName evidence="8">BHLH domain-containing protein</fullName>
    </recommendedName>
</protein>
<dbReference type="GO" id="GO:0070888">
    <property type="term" value="F:E-box binding"/>
    <property type="evidence" value="ECO:0007669"/>
    <property type="project" value="TreeGrafter"/>
</dbReference>
<dbReference type="FunFam" id="4.10.280.10:FF:000052">
    <property type="entry name" value="Protein atonal homolog 8"/>
    <property type="match status" value="1"/>
</dbReference>
<dbReference type="GO" id="GO:0003700">
    <property type="term" value="F:DNA-binding transcription factor activity"/>
    <property type="evidence" value="ECO:0007669"/>
    <property type="project" value="InterPro"/>
</dbReference>
<evidence type="ECO:0000256" key="2">
    <source>
        <dbReference type="ARBA" id="ARBA00004496"/>
    </source>
</evidence>
<name>A0A9J6C1M0_POLVA</name>
<dbReference type="InterPro" id="IPR050359">
    <property type="entry name" value="bHLH_transcription_factors"/>
</dbReference>
<organism evidence="9 10">
    <name type="scientific">Polypedilum vanderplanki</name>
    <name type="common">Sleeping chironomid midge</name>
    <dbReference type="NCBI Taxonomy" id="319348"/>
    <lineage>
        <taxon>Eukaryota</taxon>
        <taxon>Metazoa</taxon>
        <taxon>Ecdysozoa</taxon>
        <taxon>Arthropoda</taxon>
        <taxon>Hexapoda</taxon>
        <taxon>Insecta</taxon>
        <taxon>Pterygota</taxon>
        <taxon>Neoptera</taxon>
        <taxon>Endopterygota</taxon>
        <taxon>Diptera</taxon>
        <taxon>Nematocera</taxon>
        <taxon>Chironomoidea</taxon>
        <taxon>Chironomidae</taxon>
        <taxon>Chironominae</taxon>
        <taxon>Polypedilum</taxon>
        <taxon>Polypedilum</taxon>
    </lineage>
</organism>
<proteinExistence type="predicted"/>
<dbReference type="EMBL" id="JADBJN010000002">
    <property type="protein sequence ID" value="KAG5675757.1"/>
    <property type="molecule type" value="Genomic_DNA"/>
</dbReference>
<evidence type="ECO:0000256" key="6">
    <source>
        <dbReference type="ARBA" id="ARBA00023242"/>
    </source>
</evidence>
<dbReference type="GO" id="GO:0046983">
    <property type="term" value="F:protein dimerization activity"/>
    <property type="evidence" value="ECO:0007669"/>
    <property type="project" value="InterPro"/>
</dbReference>
<keyword evidence="6" id="KW-0539">Nucleus</keyword>
<comment type="subcellular location">
    <subcellularLocation>
        <location evidence="2">Cytoplasm</location>
    </subcellularLocation>
    <subcellularLocation>
        <location evidence="1">Nucleus speckle</location>
    </subcellularLocation>
</comment>
<evidence type="ECO:0000256" key="1">
    <source>
        <dbReference type="ARBA" id="ARBA00004324"/>
    </source>
</evidence>
<keyword evidence="10" id="KW-1185">Reference proteome</keyword>
<reference evidence="9" key="1">
    <citation type="submission" date="2021-03" db="EMBL/GenBank/DDBJ databases">
        <title>Chromosome level genome of the anhydrobiotic midge Polypedilum vanderplanki.</title>
        <authorList>
            <person name="Yoshida Y."/>
            <person name="Kikawada T."/>
            <person name="Gusev O."/>
        </authorList>
    </citation>
    <scope>NUCLEOTIDE SEQUENCE</scope>
    <source>
        <strain evidence="9">NIAS01</strain>
        <tissue evidence="9">Whole body or cell culture</tissue>
    </source>
</reference>
<keyword evidence="5" id="KW-0804">Transcription</keyword>
<sequence>MNTIDRMYPNMSAAELSNIIMKGKGVNSMSSLLERDAGFCSGSSEHEDDHHSHDGLHSPTDASEDSVEVKFTPILKNKRKSSEPSRVVSDPEQGPLKKRFRYSEHQQQQQHQQPKMSAETGIISNHLHRPWALAAAAAASQIEQKPNPADILLRHPGVTTLHRAINSEQEEPLALIAKKQPTSTQTKFSSQRPSSTIHESSIESLIKKTQISRLHSKALDATQFTSSTSTSTLLPQVSSVVTSPTNTATKPKSSQRNYKNMTRERRIEANARERTRVHTISAAYDTLRHAIPSYSSTQKLSKLSVLRVACSYILTLSRLAGEDFSIDQSEPDIGDCVDAVTRTIQTEGKLRRKKDE</sequence>
<evidence type="ECO:0000313" key="9">
    <source>
        <dbReference type="EMBL" id="KAG5675757.1"/>
    </source>
</evidence>
<keyword evidence="4" id="KW-0238">DNA-binding</keyword>
<evidence type="ECO:0000256" key="3">
    <source>
        <dbReference type="ARBA" id="ARBA00023015"/>
    </source>
</evidence>
<evidence type="ECO:0000259" key="8">
    <source>
        <dbReference type="PROSITE" id="PS50888"/>
    </source>
</evidence>
<dbReference type="Pfam" id="PF00010">
    <property type="entry name" value="HLH"/>
    <property type="match status" value="1"/>
</dbReference>
<evidence type="ECO:0000256" key="4">
    <source>
        <dbReference type="ARBA" id="ARBA00023125"/>
    </source>
</evidence>
<dbReference type="SUPFAM" id="SSF47459">
    <property type="entry name" value="HLH, helix-loop-helix DNA-binding domain"/>
    <property type="match status" value="1"/>
</dbReference>
<dbReference type="InterPro" id="IPR036638">
    <property type="entry name" value="HLH_DNA-bd_sf"/>
</dbReference>